<proteinExistence type="predicted"/>
<reference evidence="1" key="1">
    <citation type="journal article" date="2020" name="Stud. Mycol.">
        <title>101 Dothideomycetes genomes: a test case for predicting lifestyles and emergence of pathogens.</title>
        <authorList>
            <person name="Haridas S."/>
            <person name="Albert R."/>
            <person name="Binder M."/>
            <person name="Bloem J."/>
            <person name="Labutti K."/>
            <person name="Salamov A."/>
            <person name="Andreopoulos B."/>
            <person name="Baker S."/>
            <person name="Barry K."/>
            <person name="Bills G."/>
            <person name="Bluhm B."/>
            <person name="Cannon C."/>
            <person name="Castanera R."/>
            <person name="Culley D."/>
            <person name="Daum C."/>
            <person name="Ezra D."/>
            <person name="Gonzalez J."/>
            <person name="Henrissat B."/>
            <person name="Kuo A."/>
            <person name="Liang C."/>
            <person name="Lipzen A."/>
            <person name="Lutzoni F."/>
            <person name="Magnuson J."/>
            <person name="Mondo S."/>
            <person name="Nolan M."/>
            <person name="Ohm R."/>
            <person name="Pangilinan J."/>
            <person name="Park H.-J."/>
            <person name="Ramirez L."/>
            <person name="Alfaro M."/>
            <person name="Sun H."/>
            <person name="Tritt A."/>
            <person name="Yoshinaga Y."/>
            <person name="Zwiers L.-H."/>
            <person name="Turgeon B."/>
            <person name="Goodwin S."/>
            <person name="Spatafora J."/>
            <person name="Crous P."/>
            <person name="Grigoriev I."/>
        </authorList>
    </citation>
    <scope>NUCLEOTIDE SEQUENCE</scope>
    <source>
        <strain evidence="1">CBS 525.71</strain>
    </source>
</reference>
<accession>A0ACB6RZV9</accession>
<keyword evidence="2" id="KW-1185">Reference proteome</keyword>
<organism evidence="1 2">
    <name type="scientific">Macroventuria anomochaeta</name>
    <dbReference type="NCBI Taxonomy" id="301207"/>
    <lineage>
        <taxon>Eukaryota</taxon>
        <taxon>Fungi</taxon>
        <taxon>Dikarya</taxon>
        <taxon>Ascomycota</taxon>
        <taxon>Pezizomycotina</taxon>
        <taxon>Dothideomycetes</taxon>
        <taxon>Pleosporomycetidae</taxon>
        <taxon>Pleosporales</taxon>
        <taxon>Pleosporineae</taxon>
        <taxon>Didymellaceae</taxon>
        <taxon>Macroventuria</taxon>
    </lineage>
</organism>
<comment type="caution">
    <text evidence="1">The sequence shown here is derived from an EMBL/GenBank/DDBJ whole genome shotgun (WGS) entry which is preliminary data.</text>
</comment>
<protein>
    <submittedName>
        <fullName evidence="1">Uncharacterized protein</fullName>
    </submittedName>
</protein>
<name>A0ACB6RZV9_9PLEO</name>
<sequence>MEDTSAVSMACPCTTTATRMFAQVQKPRPRSYYWSWSRQLLYLLHRLRQHFLRHSHDCVVHLPRDHSSNNNACTTVDITLKRILNTSRCHCRRRCGRHRWLSNTCAHRLAYCAPETTEHGSELLPCGTEDGRERQRRRLHCTSARRYIKDI</sequence>
<dbReference type="Proteomes" id="UP000799754">
    <property type="component" value="Unassembled WGS sequence"/>
</dbReference>
<evidence type="ECO:0000313" key="2">
    <source>
        <dbReference type="Proteomes" id="UP000799754"/>
    </source>
</evidence>
<gene>
    <name evidence="1" type="ORF">BU25DRAFT_50101</name>
</gene>
<evidence type="ECO:0000313" key="1">
    <source>
        <dbReference type="EMBL" id="KAF2627561.1"/>
    </source>
</evidence>
<dbReference type="EMBL" id="MU006716">
    <property type="protein sequence ID" value="KAF2627561.1"/>
    <property type="molecule type" value="Genomic_DNA"/>
</dbReference>